<name>A0A387AQ78_9LACO</name>
<dbReference type="PROSITE" id="PS51273">
    <property type="entry name" value="GATASE_TYPE_1"/>
    <property type="match status" value="1"/>
</dbReference>
<dbReference type="AlphaFoldDB" id="A0A387AQ78"/>
<keyword evidence="1" id="KW-0378">Hydrolase</keyword>
<sequence>MRIGVTSDVIFSQNEPFRQREGHFAQRTLMNCLLANNITPVIFPVGKPNMAADLLETVDGVILTGGPDVLPKYYDEEPIPSIGRTFETRDEFELALVKHAIRMNKPILAICRGLQVVNVALGGTLYQDIDTQFKPENGSPILQHSQKAIGYSPVHHISIDENSQLAKVFGKRAFVNSFHHEAAKEVAPSLHIVAKSDDGMIEALENDDLSIQCIQWHPENMWDYYEEENDLFVDFFNRVHHHE</sequence>
<accession>A0A387AQ78</accession>
<evidence type="ECO:0000313" key="1">
    <source>
        <dbReference type="EMBL" id="AYF92153.1"/>
    </source>
</evidence>
<dbReference type="GO" id="GO:0006598">
    <property type="term" value="P:polyamine catabolic process"/>
    <property type="evidence" value="ECO:0007669"/>
    <property type="project" value="TreeGrafter"/>
</dbReference>
<dbReference type="InterPro" id="IPR011697">
    <property type="entry name" value="Peptidase_C26"/>
</dbReference>
<dbReference type="GO" id="GO:0033969">
    <property type="term" value="F:gamma-glutamyl-gamma-aminobutyrate hydrolase activity"/>
    <property type="evidence" value="ECO:0007669"/>
    <property type="project" value="TreeGrafter"/>
</dbReference>
<dbReference type="PANTHER" id="PTHR43235:SF1">
    <property type="entry name" value="GLUTAMINE AMIDOTRANSFERASE PB2B2.05-RELATED"/>
    <property type="match status" value="1"/>
</dbReference>
<dbReference type="SUPFAM" id="SSF52317">
    <property type="entry name" value="Class I glutamine amidotransferase-like"/>
    <property type="match status" value="1"/>
</dbReference>
<protein>
    <submittedName>
        <fullName evidence="1">Gamma-glutamyl-gamma-aminobutyrate hydrolase family protein</fullName>
    </submittedName>
</protein>
<keyword evidence="2" id="KW-1185">Reference proteome</keyword>
<dbReference type="KEGG" id="abom:D7I45_00935"/>
<dbReference type="PANTHER" id="PTHR43235">
    <property type="entry name" value="GLUTAMINE AMIDOTRANSFERASE PB2B2.05-RELATED"/>
    <property type="match status" value="1"/>
</dbReference>
<dbReference type="Pfam" id="PF07722">
    <property type="entry name" value="Peptidase_C26"/>
    <property type="match status" value="1"/>
</dbReference>
<dbReference type="Proteomes" id="UP000272003">
    <property type="component" value="Chromosome"/>
</dbReference>
<dbReference type="InterPro" id="IPR044668">
    <property type="entry name" value="PuuD-like"/>
</dbReference>
<dbReference type="GO" id="GO:0005829">
    <property type="term" value="C:cytosol"/>
    <property type="evidence" value="ECO:0007669"/>
    <property type="project" value="TreeGrafter"/>
</dbReference>
<dbReference type="EMBL" id="CP032626">
    <property type="protein sequence ID" value="AYF92153.1"/>
    <property type="molecule type" value="Genomic_DNA"/>
</dbReference>
<dbReference type="CDD" id="cd01745">
    <property type="entry name" value="GATase1_2"/>
    <property type="match status" value="1"/>
</dbReference>
<reference evidence="1 2" key="1">
    <citation type="submission" date="2018-09" db="EMBL/GenBank/DDBJ databases">
        <title>Genome sequencing of strain BHWM-4.</title>
        <authorList>
            <person name="Heo J."/>
            <person name="Kim S.-J."/>
            <person name="Kwon S.-W."/>
        </authorList>
    </citation>
    <scope>NUCLEOTIDE SEQUENCE [LARGE SCALE GENOMIC DNA]</scope>
    <source>
        <strain evidence="1 2">BHWM-4</strain>
    </source>
</reference>
<proteinExistence type="predicted"/>
<dbReference type="Gene3D" id="3.40.50.880">
    <property type="match status" value="1"/>
</dbReference>
<organism evidence="1 2">
    <name type="scientific">Apilactobacillus bombintestini</name>
    <dbReference type="NCBI Taxonomy" id="2419772"/>
    <lineage>
        <taxon>Bacteria</taxon>
        <taxon>Bacillati</taxon>
        <taxon>Bacillota</taxon>
        <taxon>Bacilli</taxon>
        <taxon>Lactobacillales</taxon>
        <taxon>Lactobacillaceae</taxon>
        <taxon>Apilactobacillus</taxon>
    </lineage>
</organism>
<dbReference type="InterPro" id="IPR029062">
    <property type="entry name" value="Class_I_gatase-like"/>
</dbReference>
<dbReference type="RefSeq" id="WP_120783927.1">
    <property type="nucleotide sequence ID" value="NZ_CP032626.1"/>
</dbReference>
<evidence type="ECO:0000313" key="2">
    <source>
        <dbReference type="Proteomes" id="UP000272003"/>
    </source>
</evidence>
<gene>
    <name evidence="1" type="ORF">D7I45_00935</name>
</gene>
<dbReference type="OrthoDB" id="9813383at2"/>